<dbReference type="GO" id="GO:0016020">
    <property type="term" value="C:membrane"/>
    <property type="evidence" value="ECO:0007669"/>
    <property type="project" value="UniProtKB-SubCell"/>
</dbReference>
<dbReference type="InterPro" id="IPR024528">
    <property type="entry name" value="ThrE_2"/>
</dbReference>
<comment type="similarity">
    <text evidence="6">Belongs to the ThrE exporter (TC 2.A.79) family.</text>
</comment>
<feature type="compositionally biased region" description="Polar residues" evidence="7">
    <location>
        <begin position="48"/>
        <end position="69"/>
    </location>
</feature>
<evidence type="ECO:0000256" key="3">
    <source>
        <dbReference type="ARBA" id="ARBA00022692"/>
    </source>
</evidence>
<proteinExistence type="inferred from homology"/>
<dbReference type="STRING" id="1173061.A0A0J9XEZ5"/>
<dbReference type="OrthoDB" id="413008at2759"/>
<keyword evidence="3 8" id="KW-0812">Transmembrane</keyword>
<feature type="region of interest" description="Disordered" evidence="7">
    <location>
        <begin position="496"/>
        <end position="539"/>
    </location>
</feature>
<evidence type="ECO:0000256" key="4">
    <source>
        <dbReference type="ARBA" id="ARBA00022989"/>
    </source>
</evidence>
<dbReference type="EMBL" id="CCBN010000012">
    <property type="protein sequence ID" value="CDO55876.1"/>
    <property type="molecule type" value="Genomic_DNA"/>
</dbReference>
<dbReference type="Pfam" id="PF06738">
    <property type="entry name" value="ThrE"/>
    <property type="match status" value="1"/>
</dbReference>
<gene>
    <name evidence="11" type="ORF">BN980_GECA12s03695g</name>
</gene>
<feature type="transmembrane region" description="Helical" evidence="8">
    <location>
        <begin position="946"/>
        <end position="965"/>
    </location>
</feature>
<dbReference type="AlphaFoldDB" id="A0A0J9XEZ5"/>
<feature type="transmembrane region" description="Helical" evidence="8">
    <location>
        <begin position="766"/>
        <end position="785"/>
    </location>
</feature>
<dbReference type="InterPro" id="IPR051361">
    <property type="entry name" value="ThrE/Ser_Exporter"/>
</dbReference>
<comment type="subcellular location">
    <subcellularLocation>
        <location evidence="1">Membrane</location>
        <topology evidence="1">Multi-pass membrane protein</topology>
    </subcellularLocation>
</comment>
<evidence type="ECO:0000256" key="2">
    <source>
        <dbReference type="ARBA" id="ARBA00019535"/>
    </source>
</evidence>
<sequence length="1062" mass="115321">MASEKTPPNSKETNNHDRPNSSGSNDRPTRPQFISISTLPQVALRNPSRPQSPNISSMKSQSAMGSGANSPEGARTPIRSKGPQKVRFPVDNNEATKSVYLPSEEDGDKTYDNDVSRLARHQKSASNASSSSSYFNVVSGSKFRSPLSTPPINVEFSDGNRSTIVPSNSNDTEYYDDSDTDDYVRGNNRGYDGRPPLSRNPSSQALLITHGEEDFDDVIDSQSEAGELASRSMLAAASENQTGIASSIFNIGGITSGGLAPGAGMGDRDARLQANQGSSSRRYLYNKDDPEANITSYNTRVNSGTLLPVTAKDGPYIDGKHTEGDIPMALLHHKLDEYASTQQERERLRSDEDHVDEAAHEFAQQLVRSHSKYLGSRPPSPDQSGLTLSSRSYFDSSPDLIDLGDSRPAGDAGNANNTNQGNSDDNSKDQDNNTNANGGSSSDNGGNSDKSETLLIETSSTDDSQGAAGRDEDYVPHPSHVRKGILGSLFMLYGTSHKHSSQQDSSGTPSGASTPRKSSSDDTHHNHHHHQSKSTTDLSGLNHKILFKLHKSRSANASTTSLNDLVSSSATSVNSSLKVPSDGPKKPSRPKPYRVTSSLDVRKAKKERERKKREEQQRLAITLHIAEVLQRQRFILRLCRALMMFGAPTHRLEEYMVMTSRALEIEGQFLYIPGCMIVSFDDSSTHTSEMQLVRCNQGVNLYKLNEIHTIYKDVIHGHLRIDEALEQVEEQFTSKNLYPQWLCVLFYGFSSVAVGPFAFGGRWLDMPIAFFLGASVGVLQTVVAPRSSLYNNVFEVTASIVVSFLARAFGSIGNNQDYFCFAAIAQSSLALILPGYIILCGSLEMQSRNIVAGSVRMFYAIIYSLLLGFGITLGAVIYGWIDSNAVSETTCPHPMNHWWRMLFVPMFTLGLALVNQAHWRQVPIMIVVSSGGYAATYFSGLRLANAAELTSALGALAIGVLGNIYSRVGHGLAFAAMLPAIFVQVPSGVASQGSLVAGINNANSIVNNKTTDATNPDGYSYNTVMNLGITMVQISIGITVGLFVATLVIYPFGKKRTGLFTF</sequence>
<feature type="transmembrane region" description="Helical" evidence="8">
    <location>
        <begin position="972"/>
        <end position="990"/>
    </location>
</feature>
<protein>
    <recommendedName>
        <fullName evidence="2">Pheromone-regulated membrane protein 10</fullName>
    </recommendedName>
</protein>
<keyword evidence="12" id="KW-1185">Reference proteome</keyword>
<dbReference type="Pfam" id="PF12821">
    <property type="entry name" value="ThrE_2"/>
    <property type="match status" value="1"/>
</dbReference>
<feature type="transmembrane region" description="Helical" evidence="8">
    <location>
        <begin position="818"/>
        <end position="839"/>
    </location>
</feature>
<feature type="transmembrane region" description="Helical" evidence="8">
    <location>
        <begin position="1027"/>
        <end position="1050"/>
    </location>
</feature>
<feature type="compositionally biased region" description="Low complexity" evidence="7">
    <location>
        <begin position="567"/>
        <end position="576"/>
    </location>
</feature>
<feature type="transmembrane region" description="Helical" evidence="8">
    <location>
        <begin position="741"/>
        <end position="760"/>
    </location>
</feature>
<feature type="region of interest" description="Disordered" evidence="7">
    <location>
        <begin position="1"/>
        <end position="202"/>
    </location>
</feature>
<evidence type="ECO:0000256" key="8">
    <source>
        <dbReference type="SAM" id="Phobius"/>
    </source>
</evidence>
<evidence type="ECO:0000259" key="10">
    <source>
        <dbReference type="Pfam" id="PF12821"/>
    </source>
</evidence>
<name>A0A0J9XEZ5_GEOCN</name>
<dbReference type="GO" id="GO:0022857">
    <property type="term" value="F:transmembrane transporter activity"/>
    <property type="evidence" value="ECO:0007669"/>
    <property type="project" value="InterPro"/>
</dbReference>
<evidence type="ECO:0000313" key="11">
    <source>
        <dbReference type="EMBL" id="CDO55876.1"/>
    </source>
</evidence>
<dbReference type="PANTHER" id="PTHR31082">
    <property type="entry name" value="PHEROMONE-REGULATED MEMBRANE PROTEIN 10"/>
    <property type="match status" value="1"/>
</dbReference>
<feature type="compositionally biased region" description="Polar residues" evidence="7">
    <location>
        <begin position="382"/>
        <end position="395"/>
    </location>
</feature>
<feature type="transmembrane region" description="Helical" evidence="8">
    <location>
        <begin position="897"/>
        <end position="915"/>
    </location>
</feature>
<organism evidence="11 12">
    <name type="scientific">Geotrichum candidum</name>
    <name type="common">Oospora lactis</name>
    <name type="synonym">Dipodascus geotrichum</name>
    <dbReference type="NCBI Taxonomy" id="1173061"/>
    <lineage>
        <taxon>Eukaryota</taxon>
        <taxon>Fungi</taxon>
        <taxon>Dikarya</taxon>
        <taxon>Ascomycota</taxon>
        <taxon>Saccharomycotina</taxon>
        <taxon>Dipodascomycetes</taxon>
        <taxon>Dipodascales</taxon>
        <taxon>Dipodascaceae</taxon>
        <taxon>Geotrichum</taxon>
    </lineage>
</organism>
<feature type="compositionally biased region" description="Polar residues" evidence="7">
    <location>
        <begin position="1"/>
        <end position="12"/>
    </location>
</feature>
<feature type="region of interest" description="Disordered" evidence="7">
    <location>
        <begin position="371"/>
        <end position="480"/>
    </location>
</feature>
<evidence type="ECO:0000256" key="6">
    <source>
        <dbReference type="ARBA" id="ARBA00034125"/>
    </source>
</evidence>
<reference evidence="11" key="1">
    <citation type="submission" date="2014-03" db="EMBL/GenBank/DDBJ databases">
        <authorList>
            <person name="Casaregola S."/>
        </authorList>
    </citation>
    <scope>NUCLEOTIDE SEQUENCE [LARGE SCALE GENOMIC DNA]</scope>
    <source>
        <strain evidence="11">CLIB 918</strain>
    </source>
</reference>
<dbReference type="InterPro" id="IPR010619">
    <property type="entry name" value="ThrE-like_N"/>
</dbReference>
<feature type="domain" description="Threonine/Serine exporter ThrE" evidence="10">
    <location>
        <begin position="901"/>
        <end position="1048"/>
    </location>
</feature>
<feature type="transmembrane region" description="Helical" evidence="8">
    <location>
        <begin position="922"/>
        <end position="940"/>
    </location>
</feature>
<feature type="transmembrane region" description="Helical" evidence="8">
    <location>
        <begin position="860"/>
        <end position="881"/>
    </location>
</feature>
<feature type="compositionally biased region" description="Polar residues" evidence="7">
    <location>
        <begin position="502"/>
        <end position="516"/>
    </location>
</feature>
<evidence type="ECO:0000259" key="9">
    <source>
        <dbReference type="Pfam" id="PF06738"/>
    </source>
</evidence>
<feature type="compositionally biased region" description="Basic and acidic residues" evidence="7">
    <location>
        <begin position="108"/>
        <end position="117"/>
    </location>
</feature>
<evidence type="ECO:0000256" key="7">
    <source>
        <dbReference type="SAM" id="MobiDB-lite"/>
    </source>
</evidence>
<evidence type="ECO:0000313" key="12">
    <source>
        <dbReference type="Proteomes" id="UP000242525"/>
    </source>
</evidence>
<feature type="compositionally biased region" description="Polar residues" evidence="7">
    <location>
        <begin position="20"/>
        <end position="40"/>
    </location>
</feature>
<accession>A0A0J9XEZ5</accession>
<keyword evidence="4 8" id="KW-1133">Transmembrane helix</keyword>
<dbReference type="PANTHER" id="PTHR31082:SF4">
    <property type="entry name" value="PHEROMONE-REGULATED MEMBRANE PROTEIN 10"/>
    <property type="match status" value="1"/>
</dbReference>
<feature type="compositionally biased region" description="Low complexity" evidence="7">
    <location>
        <begin position="124"/>
        <end position="141"/>
    </location>
</feature>
<dbReference type="Proteomes" id="UP000242525">
    <property type="component" value="Unassembled WGS sequence"/>
</dbReference>
<feature type="compositionally biased region" description="Low complexity" evidence="7">
    <location>
        <begin position="432"/>
        <end position="448"/>
    </location>
</feature>
<evidence type="ECO:0000256" key="5">
    <source>
        <dbReference type="ARBA" id="ARBA00023136"/>
    </source>
</evidence>
<feature type="domain" description="Threonine/serine exporter-like N-terminal" evidence="9">
    <location>
        <begin position="633"/>
        <end position="877"/>
    </location>
</feature>
<feature type="region of interest" description="Disordered" evidence="7">
    <location>
        <begin position="567"/>
        <end position="615"/>
    </location>
</feature>
<keyword evidence="5 8" id="KW-0472">Membrane</keyword>
<evidence type="ECO:0000256" key="1">
    <source>
        <dbReference type="ARBA" id="ARBA00004141"/>
    </source>
</evidence>
<comment type="caution">
    <text evidence="11">The sequence shown here is derived from an EMBL/GenBank/DDBJ whole genome shotgun (WGS) entry which is preliminary data.</text>
</comment>